<accession>A0ABY7BS21</accession>
<dbReference type="EMBL" id="CP114006">
    <property type="protein sequence ID" value="WAN63213.1"/>
    <property type="molecule type" value="Genomic_DNA"/>
</dbReference>
<proteinExistence type="predicted"/>
<keyword evidence="1" id="KW-0472">Membrane</keyword>
<protein>
    <submittedName>
        <fullName evidence="2">Uncharacterized protein</fullName>
    </submittedName>
</protein>
<organism evidence="2 3">
    <name type="scientific">Candidatus Phytoplasma rubi</name>
    <dbReference type="NCBI Taxonomy" id="399025"/>
    <lineage>
        <taxon>Bacteria</taxon>
        <taxon>Bacillati</taxon>
        <taxon>Mycoplasmatota</taxon>
        <taxon>Mollicutes</taxon>
        <taxon>Acholeplasmatales</taxon>
        <taxon>Acholeplasmataceae</taxon>
        <taxon>Candidatus Phytoplasma</taxon>
        <taxon>16SrV (Elm yellows group)</taxon>
    </lineage>
</organism>
<keyword evidence="1" id="KW-0812">Transmembrane</keyword>
<keyword evidence="3" id="KW-1185">Reference proteome</keyword>
<dbReference type="RefSeq" id="WP_268850051.1">
    <property type="nucleotide sequence ID" value="NZ_CP114006.1"/>
</dbReference>
<feature type="transmembrane region" description="Helical" evidence="1">
    <location>
        <begin position="12"/>
        <end position="30"/>
    </location>
</feature>
<sequence length="249" mass="30970">MYSNLKKIYKYFFKFFIIIIFFIYFNYNIFKICAVRENQNVFPFFEKIKDNDENIFQKDCSWNYKPVLKYNDLNDRIEIIYNYDYQGKIINKCYIDTNKTHIYQYNDENKIVSIYDFENHKLIKTFEYNNQNKIIISRNHKNKFQTKYKYNKKGQLMAKIKVFSDENHSLKKSIFHYVYNDEGQMINKIHYADIFKRRNKFFSFIYGFKKINFVLYTYKYSNESQRIKKINHLKSSIHSYKYYDFSQIY</sequence>
<gene>
    <name evidence="2" type="ORF">RS022_02520</name>
</gene>
<dbReference type="Gene3D" id="2.180.10.10">
    <property type="entry name" value="RHS repeat-associated core"/>
    <property type="match status" value="1"/>
</dbReference>
<keyword evidence="1" id="KW-1133">Transmembrane helix</keyword>
<reference evidence="2 3" key="1">
    <citation type="journal article" date="2023" name="Microbiol. Resour. Announc.">
        <title>Complete Genome of 'Candidatus Phytoplasma rubi' RS, a Phytopathogenic Bacterium Associated with Rubus Stunt Disease.</title>
        <authorList>
            <person name="Duckeck D."/>
            <person name="Zubert C."/>
            <person name="Bohm J.W."/>
            <person name="Carminati G."/>
            <person name="Schneider B."/>
            <person name="Kube M."/>
        </authorList>
    </citation>
    <scope>NUCLEOTIDE SEQUENCE [LARGE SCALE GENOMIC DNA]</scope>
    <source>
        <strain evidence="2 3">RS</strain>
    </source>
</reference>
<evidence type="ECO:0000313" key="3">
    <source>
        <dbReference type="Proteomes" id="UP001164727"/>
    </source>
</evidence>
<evidence type="ECO:0000256" key="1">
    <source>
        <dbReference type="SAM" id="Phobius"/>
    </source>
</evidence>
<evidence type="ECO:0000313" key="2">
    <source>
        <dbReference type="EMBL" id="WAN63213.1"/>
    </source>
</evidence>
<dbReference type="Proteomes" id="UP001164727">
    <property type="component" value="Chromosome"/>
</dbReference>
<name>A0ABY7BS21_9MOLU</name>